<dbReference type="Pfam" id="PF18073">
    <property type="entry name" value="Zn_ribbon_LapB"/>
    <property type="match status" value="1"/>
</dbReference>
<evidence type="ECO:0000256" key="11">
    <source>
        <dbReference type="HAMAP-Rule" id="MF_01498"/>
    </source>
</evidence>
<comment type="caution">
    <text evidence="15">The sequence shown here is derived from an EMBL/GenBank/DDBJ whole genome shotgun (WGS) entry which is preliminary data.</text>
</comment>
<evidence type="ECO:0000256" key="3">
    <source>
        <dbReference type="ARBA" id="ARBA00022763"/>
    </source>
</evidence>
<protein>
    <recommendedName>
        <fullName evidence="11 12">DNA repair protein RadA</fullName>
    </recommendedName>
</protein>
<dbReference type="GO" id="GO:0004176">
    <property type="term" value="F:ATP-dependent peptidase activity"/>
    <property type="evidence" value="ECO:0007669"/>
    <property type="project" value="InterPro"/>
</dbReference>
<dbReference type="PANTHER" id="PTHR32472:SF10">
    <property type="entry name" value="DNA REPAIR PROTEIN RADA-LIKE PROTEIN"/>
    <property type="match status" value="1"/>
</dbReference>
<evidence type="ECO:0000256" key="8">
    <source>
        <dbReference type="ARBA" id="ARBA00023016"/>
    </source>
</evidence>
<evidence type="ECO:0000256" key="13">
    <source>
        <dbReference type="RuleBase" id="RU003555"/>
    </source>
</evidence>
<evidence type="ECO:0000256" key="6">
    <source>
        <dbReference type="ARBA" id="ARBA00022833"/>
    </source>
</evidence>
<dbReference type="InterPro" id="IPR003593">
    <property type="entry name" value="AAA+_ATPase"/>
</dbReference>
<comment type="similarity">
    <text evidence="11 13">Belongs to the RecA family. RadA subfamily.</text>
</comment>
<dbReference type="Pfam" id="PF05362">
    <property type="entry name" value="Lon_C"/>
    <property type="match status" value="1"/>
</dbReference>
<dbReference type="InterPro" id="IPR014721">
    <property type="entry name" value="Ribsml_uS5_D2-typ_fold_subgr"/>
</dbReference>
<keyword evidence="3 11" id="KW-0227">DNA damage</keyword>
<dbReference type="PRINTS" id="PR01874">
    <property type="entry name" value="DNAREPAIRADA"/>
</dbReference>
<dbReference type="NCBIfam" id="TIGR00416">
    <property type="entry name" value="sms"/>
    <property type="match status" value="1"/>
</dbReference>
<dbReference type="InterPro" id="IPR041166">
    <property type="entry name" value="Rubredoxin_2"/>
</dbReference>
<dbReference type="SUPFAM" id="SSF52540">
    <property type="entry name" value="P-loop containing nucleoside triphosphate hydrolases"/>
    <property type="match status" value="1"/>
</dbReference>
<sequence length="433" mass="47540">MTLFICSNCGEGSSSWMGRCPSCQEWDTFKQARGIGEEDKGRKSKSVQTMKKTLLNEISSLDTSRILTGIHEIDRVLGGGIVKGAVILLTGEPGIGKSTLILQSLSKLNTLYVSGEESAEQIKDRVERLKLNLNSFLFSDTLQVEGIVEGVPNMDKAPDIIVIDSIQTLYSKEIDSPPGNISQLRETTSHLIRLAKTNKIPIIIVGHVTKDGNIAGPKSLEHMVDAVISFEGEKISNFRILRAQKNRFGSTDEIGIFEMKSTGLKEVDNPLAFIDANQSPNSTGKAYVGVLEGKRPLFYEIQVLAVKSFLSIPRRVVKGVDFNKVQLLMAVIEKNLNLPLSNFDIYVNIVGGVDVKSPSTDLGVISAIISSVKNITLPERAMFTGEVGLLGEVRAIHGQEKIISEAKRLNFNNIFSSNQLKNVFELYSTLKKQ</sequence>
<dbReference type="Proteomes" id="UP000231056">
    <property type="component" value="Unassembled WGS sequence"/>
</dbReference>
<dbReference type="InterPro" id="IPR020568">
    <property type="entry name" value="Ribosomal_Su5_D2-typ_SF"/>
</dbReference>
<evidence type="ECO:0000256" key="2">
    <source>
        <dbReference type="ARBA" id="ARBA00022741"/>
    </source>
</evidence>
<dbReference type="SUPFAM" id="SSF54211">
    <property type="entry name" value="Ribosomal protein S5 domain 2-like"/>
    <property type="match status" value="1"/>
</dbReference>
<keyword evidence="4 13" id="KW-0863">Zinc-finger</keyword>
<keyword evidence="7 11" id="KW-0067">ATP-binding</keyword>
<evidence type="ECO:0000256" key="4">
    <source>
        <dbReference type="ARBA" id="ARBA00022771"/>
    </source>
</evidence>
<evidence type="ECO:0000313" key="15">
    <source>
        <dbReference type="EMBL" id="PIQ73093.1"/>
    </source>
</evidence>
<dbReference type="GO" id="GO:0008270">
    <property type="term" value="F:zinc ion binding"/>
    <property type="evidence" value="ECO:0007669"/>
    <property type="project" value="UniProtKB-KW"/>
</dbReference>
<dbReference type="FunFam" id="3.40.50.300:FF:000050">
    <property type="entry name" value="DNA repair protein RadA"/>
    <property type="match status" value="1"/>
</dbReference>
<keyword evidence="2 11" id="KW-0547">Nucleotide-binding</keyword>
<keyword evidence="6 13" id="KW-0862">Zinc</keyword>
<dbReference type="InterPro" id="IPR027417">
    <property type="entry name" value="P-loop_NTPase"/>
</dbReference>
<dbReference type="PANTHER" id="PTHR32472">
    <property type="entry name" value="DNA REPAIR PROTEIN RADA"/>
    <property type="match status" value="1"/>
</dbReference>
<evidence type="ECO:0000313" key="16">
    <source>
        <dbReference type="Proteomes" id="UP000231056"/>
    </source>
</evidence>
<dbReference type="InterPro" id="IPR014774">
    <property type="entry name" value="KaiC-like_dom"/>
</dbReference>
<keyword evidence="5" id="KW-0378">Hydrolase</keyword>
<evidence type="ECO:0000256" key="9">
    <source>
        <dbReference type="ARBA" id="ARBA00023125"/>
    </source>
</evidence>
<dbReference type="GO" id="GO:0003684">
    <property type="term" value="F:damaged DNA binding"/>
    <property type="evidence" value="ECO:0007669"/>
    <property type="project" value="InterPro"/>
</dbReference>
<evidence type="ECO:0000259" key="14">
    <source>
        <dbReference type="PROSITE" id="PS50162"/>
    </source>
</evidence>
<name>A0A2M6IT62_9BACT</name>
<accession>A0A2M6IT62</accession>
<dbReference type="CDD" id="cd01121">
    <property type="entry name" value="RadA_SMS_N"/>
    <property type="match status" value="1"/>
</dbReference>
<dbReference type="GO" id="GO:0140664">
    <property type="term" value="F:ATP-dependent DNA damage sensor activity"/>
    <property type="evidence" value="ECO:0007669"/>
    <property type="project" value="InterPro"/>
</dbReference>
<feature type="binding site" evidence="11">
    <location>
        <begin position="91"/>
        <end position="98"/>
    </location>
    <ligand>
        <name>ATP</name>
        <dbReference type="ChEBI" id="CHEBI:30616"/>
    </ligand>
</feature>
<keyword evidence="10 11" id="KW-0234">DNA repair</keyword>
<dbReference type="GO" id="GO:0005829">
    <property type="term" value="C:cytosol"/>
    <property type="evidence" value="ECO:0007669"/>
    <property type="project" value="TreeGrafter"/>
</dbReference>
<evidence type="ECO:0000256" key="5">
    <source>
        <dbReference type="ARBA" id="ARBA00022801"/>
    </source>
</evidence>
<keyword evidence="8 11" id="KW-0346">Stress response</keyword>
<evidence type="ECO:0000256" key="7">
    <source>
        <dbReference type="ARBA" id="ARBA00022840"/>
    </source>
</evidence>
<dbReference type="EMBL" id="PCVM01000104">
    <property type="protein sequence ID" value="PIQ73093.1"/>
    <property type="molecule type" value="Genomic_DNA"/>
</dbReference>
<dbReference type="GO" id="GO:0005524">
    <property type="term" value="F:ATP binding"/>
    <property type="evidence" value="ECO:0007669"/>
    <property type="project" value="UniProtKB-UniRule"/>
</dbReference>
<dbReference type="InterPro" id="IPR020588">
    <property type="entry name" value="RecA_ATP-bd"/>
</dbReference>
<dbReference type="PROSITE" id="PS50162">
    <property type="entry name" value="RECA_2"/>
    <property type="match status" value="1"/>
</dbReference>
<comment type="domain">
    <text evidence="11">The middle region has homology to RecA with ATPase motifs including the RadA KNRFG motif, while the C-terminus is homologous to Lon protease.</text>
</comment>
<reference evidence="15 16" key="1">
    <citation type="submission" date="2017-09" db="EMBL/GenBank/DDBJ databases">
        <title>Depth-based differentiation of microbial function through sediment-hosted aquifers and enrichment of novel symbionts in the deep terrestrial subsurface.</title>
        <authorList>
            <person name="Probst A.J."/>
            <person name="Ladd B."/>
            <person name="Jarett J.K."/>
            <person name="Geller-Mcgrath D.E."/>
            <person name="Sieber C.M."/>
            <person name="Emerson J.B."/>
            <person name="Anantharaman K."/>
            <person name="Thomas B.C."/>
            <person name="Malmstrom R."/>
            <person name="Stieglmeier M."/>
            <person name="Klingl A."/>
            <person name="Woyke T."/>
            <person name="Ryan C.M."/>
            <person name="Banfield J.F."/>
        </authorList>
    </citation>
    <scope>NUCLEOTIDE SEQUENCE [LARGE SCALE GENOMIC DNA]</scope>
    <source>
        <strain evidence="15">CG11_big_fil_rev_8_21_14_0_20_36_8</strain>
    </source>
</reference>
<keyword evidence="1 11" id="KW-0479">Metal-binding</keyword>
<evidence type="ECO:0000256" key="12">
    <source>
        <dbReference type="NCBIfam" id="TIGR00416"/>
    </source>
</evidence>
<feature type="short sequence motif" description="RadA KNRFG motif" evidence="11">
    <location>
        <begin position="245"/>
        <end position="249"/>
    </location>
</feature>
<dbReference type="Pfam" id="PF06745">
    <property type="entry name" value="ATPase"/>
    <property type="match status" value="1"/>
</dbReference>
<evidence type="ECO:0000256" key="1">
    <source>
        <dbReference type="ARBA" id="ARBA00022723"/>
    </source>
</evidence>
<keyword evidence="9 11" id="KW-0238">DNA-binding</keyword>
<dbReference type="Gene3D" id="3.40.50.300">
    <property type="entry name" value="P-loop containing nucleotide triphosphate hydrolases"/>
    <property type="match status" value="1"/>
</dbReference>
<feature type="region of interest" description="Lon-protease-like" evidence="11">
    <location>
        <begin position="344"/>
        <end position="433"/>
    </location>
</feature>
<dbReference type="GO" id="GO:0006508">
    <property type="term" value="P:proteolysis"/>
    <property type="evidence" value="ECO:0007669"/>
    <property type="project" value="InterPro"/>
</dbReference>
<dbReference type="HAMAP" id="MF_01498">
    <property type="entry name" value="RadA_bact"/>
    <property type="match status" value="1"/>
</dbReference>
<dbReference type="InterPro" id="IPR004504">
    <property type="entry name" value="DNA_repair_RadA"/>
</dbReference>
<dbReference type="SMART" id="SM00382">
    <property type="entry name" value="AAA"/>
    <property type="match status" value="1"/>
</dbReference>
<proteinExistence type="inferred from homology"/>
<evidence type="ECO:0000256" key="10">
    <source>
        <dbReference type="ARBA" id="ARBA00023204"/>
    </source>
</evidence>
<comment type="function">
    <text evidence="11">Plays a role in repairing double-strand DNA breaks, probably involving stabilizing or processing branched DNA or blocked replication forks.</text>
</comment>
<dbReference type="GO" id="GO:0000725">
    <property type="term" value="P:recombinational repair"/>
    <property type="evidence" value="ECO:0007669"/>
    <property type="project" value="UniProtKB-UniRule"/>
</dbReference>
<dbReference type="Gene3D" id="3.30.230.10">
    <property type="match status" value="1"/>
</dbReference>
<organism evidence="15 16">
    <name type="scientific">Candidatus Roizmanbacteria bacterium CG11_big_fil_rev_8_21_14_0_20_36_8</name>
    <dbReference type="NCBI Taxonomy" id="1974856"/>
    <lineage>
        <taxon>Bacteria</taxon>
        <taxon>Candidatus Roizmaniibacteriota</taxon>
    </lineage>
</organism>
<dbReference type="GO" id="GO:0004252">
    <property type="term" value="F:serine-type endopeptidase activity"/>
    <property type="evidence" value="ECO:0007669"/>
    <property type="project" value="InterPro"/>
</dbReference>
<comment type="function">
    <text evidence="13">DNA-dependent ATPase involved in processing of recombination intermediates, plays a role in repairing DNA breaks. Stimulates the branch migration of RecA-mediated strand transfer reactions, allowing the 3' invading strand to extend heteroduplex DNA faster. Binds ssDNA in the presence of ADP but not other nucleotides, has ATPase activity that is stimulated by ssDNA and various branched DNA structures, but inhibited by SSB. Does not have RecA's homology-searching function.</text>
</comment>
<dbReference type="AlphaFoldDB" id="A0A2M6IT62"/>
<feature type="domain" description="RecA family profile 1" evidence="14">
    <location>
        <begin position="62"/>
        <end position="208"/>
    </location>
</feature>
<dbReference type="InterPro" id="IPR008269">
    <property type="entry name" value="Lon_proteolytic"/>
</dbReference>
<gene>
    <name evidence="11" type="primary">radA</name>
    <name evidence="15" type="ORF">COV58_04395</name>
</gene>